<dbReference type="InterPro" id="IPR017972">
    <property type="entry name" value="Cyt_P450_CS"/>
</dbReference>
<keyword evidence="3 7" id="KW-0479">Metal-binding</keyword>
<dbReference type="EMBL" id="CP068439">
    <property type="protein sequence ID" value="QQX77900.1"/>
    <property type="molecule type" value="Genomic_DNA"/>
</dbReference>
<sequence length="443" mass="51255">MEAKRIPSVSAFQFLVHSAQILKNPLPFHHKNFETKGDTFRLKLGFGNSVIFSRDAGFAQYALQKNQRNYKKSPIQTRDLSKYVGFGLLTSEGELWQKQRKLIQPAFHKKQLINLLGTIDAAIKTELVKIETDKPIDIFPVFNDLAFQTVVKSLFSSAVDQTEINKLQQITESAQQMLVKELRQPYLGWWFKLSGKIKKHISETNQARSLLKNLVKERRNSEKREGDLLNMLLDARYEDGKAMEDEQLIDEILILFTAGHETTSNALTFTCELMARNPQIQERLHLEIIEAKEKSDNLMEFIKNCPFTKNVIEESLRLYPPAYFIDRVNIEEDEFNGMKIPKNSSLLFSLLEIHTNPKYWNEPQKFIPERFSEVNPNHFSGQYFPFGAGPRMCIGNNFAMYEMILAIAEIMGKYKISEKKTPIEIKPLITLKPKNAILKFNLR</sequence>
<dbReference type="InterPro" id="IPR050196">
    <property type="entry name" value="Cytochrome_P450_Monoox"/>
</dbReference>
<dbReference type="InterPro" id="IPR002401">
    <property type="entry name" value="Cyt_P450_E_grp-I"/>
</dbReference>
<evidence type="ECO:0000256" key="5">
    <source>
        <dbReference type="ARBA" id="ARBA00023004"/>
    </source>
</evidence>
<dbReference type="PRINTS" id="PR00463">
    <property type="entry name" value="EP450I"/>
</dbReference>
<reference evidence="8 9" key="1">
    <citation type="submission" date="2021-01" db="EMBL/GenBank/DDBJ databases">
        <title>Aequorivita sp. strain KX20305, a bacterium isolated from the sediment collected at a cold seep field in South China Sea.</title>
        <authorList>
            <person name="Zhang H."/>
            <person name="Li C."/>
        </authorList>
    </citation>
    <scope>NUCLEOTIDE SEQUENCE [LARGE SCALE GENOMIC DNA]</scope>
    <source>
        <strain evidence="8 9">KX20305</strain>
    </source>
</reference>
<proteinExistence type="inferred from homology"/>
<organism evidence="8 9">
    <name type="scientific">Aequorivita iocasae</name>
    <dbReference type="NCBI Taxonomy" id="2803865"/>
    <lineage>
        <taxon>Bacteria</taxon>
        <taxon>Pseudomonadati</taxon>
        <taxon>Bacteroidota</taxon>
        <taxon>Flavobacteriia</taxon>
        <taxon>Flavobacteriales</taxon>
        <taxon>Flavobacteriaceae</taxon>
        <taxon>Aequorivita</taxon>
    </lineage>
</organism>
<evidence type="ECO:0000256" key="3">
    <source>
        <dbReference type="ARBA" id="ARBA00022723"/>
    </source>
</evidence>
<accession>A0ABX7DUT9</accession>
<protein>
    <submittedName>
        <fullName evidence="8">Cytochrome P450</fullName>
    </submittedName>
</protein>
<evidence type="ECO:0000313" key="9">
    <source>
        <dbReference type="Proteomes" id="UP000629420"/>
    </source>
</evidence>
<keyword evidence="2 7" id="KW-0349">Heme</keyword>
<dbReference type="PANTHER" id="PTHR24291">
    <property type="entry name" value="CYTOCHROME P450 FAMILY 4"/>
    <property type="match status" value="1"/>
</dbReference>
<keyword evidence="4 7" id="KW-0560">Oxidoreductase</keyword>
<name>A0ABX7DUT9_9FLAO</name>
<dbReference type="Proteomes" id="UP000629420">
    <property type="component" value="Chromosome"/>
</dbReference>
<dbReference type="RefSeq" id="WP_202337789.1">
    <property type="nucleotide sequence ID" value="NZ_CP068439.1"/>
</dbReference>
<evidence type="ECO:0000256" key="6">
    <source>
        <dbReference type="ARBA" id="ARBA00023033"/>
    </source>
</evidence>
<dbReference type="InterPro" id="IPR036396">
    <property type="entry name" value="Cyt_P450_sf"/>
</dbReference>
<dbReference type="InterPro" id="IPR001128">
    <property type="entry name" value="Cyt_P450"/>
</dbReference>
<dbReference type="Pfam" id="PF00067">
    <property type="entry name" value="p450"/>
    <property type="match status" value="1"/>
</dbReference>
<comment type="similarity">
    <text evidence="1 7">Belongs to the cytochrome P450 family.</text>
</comment>
<keyword evidence="5 7" id="KW-0408">Iron</keyword>
<dbReference type="SUPFAM" id="SSF48264">
    <property type="entry name" value="Cytochrome P450"/>
    <property type="match status" value="1"/>
</dbReference>
<dbReference type="PANTHER" id="PTHR24291:SF50">
    <property type="entry name" value="BIFUNCTIONAL ALBAFLAVENONE MONOOXYGENASE_TERPENE SYNTHASE"/>
    <property type="match status" value="1"/>
</dbReference>
<keyword evidence="9" id="KW-1185">Reference proteome</keyword>
<gene>
    <name evidence="8" type="ORF">JK629_06465</name>
</gene>
<dbReference type="Gene3D" id="1.10.630.10">
    <property type="entry name" value="Cytochrome P450"/>
    <property type="match status" value="1"/>
</dbReference>
<dbReference type="PRINTS" id="PR00385">
    <property type="entry name" value="P450"/>
</dbReference>
<dbReference type="PROSITE" id="PS00086">
    <property type="entry name" value="CYTOCHROME_P450"/>
    <property type="match status" value="1"/>
</dbReference>
<evidence type="ECO:0000256" key="2">
    <source>
        <dbReference type="ARBA" id="ARBA00022617"/>
    </source>
</evidence>
<evidence type="ECO:0000313" key="8">
    <source>
        <dbReference type="EMBL" id="QQX77900.1"/>
    </source>
</evidence>
<keyword evidence="6 7" id="KW-0503">Monooxygenase</keyword>
<evidence type="ECO:0000256" key="7">
    <source>
        <dbReference type="RuleBase" id="RU000461"/>
    </source>
</evidence>
<evidence type="ECO:0000256" key="1">
    <source>
        <dbReference type="ARBA" id="ARBA00010617"/>
    </source>
</evidence>
<evidence type="ECO:0000256" key="4">
    <source>
        <dbReference type="ARBA" id="ARBA00023002"/>
    </source>
</evidence>